<dbReference type="SUPFAM" id="SSF51905">
    <property type="entry name" value="FAD/NAD(P)-binding domain"/>
    <property type="match status" value="1"/>
</dbReference>
<evidence type="ECO:0000256" key="3">
    <source>
        <dbReference type="ARBA" id="ARBA00022630"/>
    </source>
</evidence>
<evidence type="ECO:0000256" key="1">
    <source>
        <dbReference type="ARBA" id="ARBA00001974"/>
    </source>
</evidence>
<keyword evidence="4" id="KW-0274">FAD</keyword>
<evidence type="ECO:0000313" key="7">
    <source>
        <dbReference type="Proteomes" id="UP000708576"/>
    </source>
</evidence>
<evidence type="ECO:0000259" key="5">
    <source>
        <dbReference type="Pfam" id="PF07992"/>
    </source>
</evidence>
<reference evidence="6 7" key="1">
    <citation type="journal article" date="2015" name="Int. J. Syst. Evol. Microbiol.">
        <title>Carboxylicivirga linearis sp. nov., isolated from a sea cucumber culture pond.</title>
        <authorList>
            <person name="Wang F.Q."/>
            <person name="Zhou Y.X."/>
            <person name="Lin X.Z."/>
            <person name="Chen G.J."/>
            <person name="Du Z.J."/>
        </authorList>
    </citation>
    <scope>NUCLEOTIDE SEQUENCE [LARGE SCALE GENOMIC DNA]</scope>
    <source>
        <strain evidence="6 7">FB218</strain>
    </source>
</reference>
<keyword evidence="7" id="KW-1185">Reference proteome</keyword>
<dbReference type="PRINTS" id="PR00411">
    <property type="entry name" value="PNDRDTASEI"/>
</dbReference>
<accession>A0ABS5JSN2</accession>
<comment type="caution">
    <text evidence="6">The sequence shown here is derived from an EMBL/GenBank/DDBJ whole genome shotgun (WGS) entry which is preliminary data.</text>
</comment>
<keyword evidence="3" id="KW-0285">Flavoprotein</keyword>
<dbReference type="InterPro" id="IPR023753">
    <property type="entry name" value="FAD/NAD-binding_dom"/>
</dbReference>
<dbReference type="EMBL" id="JAGUCO010000003">
    <property type="protein sequence ID" value="MBS2097934.1"/>
    <property type="molecule type" value="Genomic_DNA"/>
</dbReference>
<dbReference type="PANTHER" id="PTHR43429">
    <property type="entry name" value="PYRIDINE NUCLEOTIDE-DISULFIDE OXIDOREDUCTASE DOMAIN-CONTAINING"/>
    <property type="match status" value="1"/>
</dbReference>
<dbReference type="PRINTS" id="PR00368">
    <property type="entry name" value="FADPNR"/>
</dbReference>
<comment type="similarity">
    <text evidence="2">Belongs to the FAD-dependent oxidoreductase family.</text>
</comment>
<dbReference type="InterPro" id="IPR050260">
    <property type="entry name" value="FAD-bd_OxRdtase"/>
</dbReference>
<dbReference type="Pfam" id="PF07992">
    <property type="entry name" value="Pyr_redox_2"/>
    <property type="match status" value="1"/>
</dbReference>
<feature type="domain" description="FAD/NAD(P)-binding" evidence="5">
    <location>
        <begin position="7"/>
        <end position="296"/>
    </location>
</feature>
<dbReference type="Gene3D" id="3.50.50.60">
    <property type="entry name" value="FAD/NAD(P)-binding domain"/>
    <property type="match status" value="2"/>
</dbReference>
<gene>
    <name evidence="6" type="ORF">KEM10_06545</name>
</gene>
<dbReference type="RefSeq" id="WP_212215059.1">
    <property type="nucleotide sequence ID" value="NZ_JAGUCO010000003.1"/>
</dbReference>
<evidence type="ECO:0000313" key="6">
    <source>
        <dbReference type="EMBL" id="MBS2097934.1"/>
    </source>
</evidence>
<dbReference type="PANTHER" id="PTHR43429:SF3">
    <property type="entry name" value="NITRITE REDUCTASE [NAD(P)H]"/>
    <property type="match status" value="1"/>
</dbReference>
<evidence type="ECO:0000256" key="2">
    <source>
        <dbReference type="ARBA" id="ARBA00006442"/>
    </source>
</evidence>
<proteinExistence type="inferred from homology"/>
<evidence type="ECO:0000256" key="4">
    <source>
        <dbReference type="ARBA" id="ARBA00022827"/>
    </source>
</evidence>
<comment type="cofactor">
    <cofactor evidence="1">
        <name>FAD</name>
        <dbReference type="ChEBI" id="CHEBI:57692"/>
    </cofactor>
</comment>
<name>A0ABS5JSN2_9BACT</name>
<organism evidence="6 7">
    <name type="scientific">Carboxylicivirga linearis</name>
    <dbReference type="NCBI Taxonomy" id="1628157"/>
    <lineage>
        <taxon>Bacteria</taxon>
        <taxon>Pseudomonadati</taxon>
        <taxon>Bacteroidota</taxon>
        <taxon>Bacteroidia</taxon>
        <taxon>Marinilabiliales</taxon>
        <taxon>Marinilabiliaceae</taxon>
        <taxon>Carboxylicivirga</taxon>
    </lineage>
</organism>
<protein>
    <submittedName>
        <fullName evidence="6">FAD-dependent oxidoreductase</fullName>
    </submittedName>
</protein>
<dbReference type="Proteomes" id="UP000708576">
    <property type="component" value="Unassembled WGS sequence"/>
</dbReference>
<dbReference type="InterPro" id="IPR036188">
    <property type="entry name" value="FAD/NAD-bd_sf"/>
</dbReference>
<sequence length="406" mass="46062">MNIHKYPIIIVGGSIASISFIRTLREEGNAEKILLIYGEDRLPYKRTKINKNMVRGFNKDEFIIADKAWYTNNNVELLNVWAKSVDAEQKRIYFNNDESVEYGKLLLATGVTSVVPRLSGIEPEEMHSVQNASDVERLLEAAKDKKRFLIIGGGVEGVETADQLVRKGKEVILASRLKYPLQKLFPYEFIQPLEESMLKRGVELYSGVSVATIERVGDKYKTHLKGQELVFDEVVASTGTMPNIQLAISAGIKTERGIMVDEWMHTSDPDIIAAGDVAQHKNGVITGLWHAAEHQGKLAAINIYSKKEAHTQPPYRLKTEVFNQFLFSAEYEKIVTSEYDVLKEDEKAVKRWMYFKDDKLKAALMLNDGLRAKQYQQALMEEWSKSKVKKELPLQAPLSFNFSPSL</sequence>